<name>A0A0E9WW53_ANGAN</name>
<dbReference type="EMBL" id="GBXM01013973">
    <property type="protein sequence ID" value="JAH94604.1"/>
    <property type="molecule type" value="Transcribed_RNA"/>
</dbReference>
<organism evidence="2">
    <name type="scientific">Anguilla anguilla</name>
    <name type="common">European freshwater eel</name>
    <name type="synonym">Muraena anguilla</name>
    <dbReference type="NCBI Taxonomy" id="7936"/>
    <lineage>
        <taxon>Eukaryota</taxon>
        <taxon>Metazoa</taxon>
        <taxon>Chordata</taxon>
        <taxon>Craniata</taxon>
        <taxon>Vertebrata</taxon>
        <taxon>Euteleostomi</taxon>
        <taxon>Actinopterygii</taxon>
        <taxon>Neopterygii</taxon>
        <taxon>Teleostei</taxon>
        <taxon>Anguilliformes</taxon>
        <taxon>Anguillidae</taxon>
        <taxon>Anguilla</taxon>
    </lineage>
</organism>
<reference evidence="2" key="1">
    <citation type="submission" date="2014-11" db="EMBL/GenBank/DDBJ databases">
        <authorList>
            <person name="Amaro Gonzalez C."/>
        </authorList>
    </citation>
    <scope>NUCLEOTIDE SEQUENCE</scope>
</reference>
<dbReference type="AlphaFoldDB" id="A0A0E9WW53"/>
<evidence type="ECO:0000313" key="2">
    <source>
        <dbReference type="EMBL" id="JAH94604.1"/>
    </source>
</evidence>
<protein>
    <submittedName>
        <fullName evidence="2">Uncharacterized protein</fullName>
    </submittedName>
</protein>
<feature type="transmembrane region" description="Helical" evidence="1">
    <location>
        <begin position="12"/>
        <end position="31"/>
    </location>
</feature>
<keyword evidence="1" id="KW-0812">Transmembrane</keyword>
<reference evidence="2" key="2">
    <citation type="journal article" date="2015" name="Fish Shellfish Immunol.">
        <title>Early steps in the European eel (Anguilla anguilla)-Vibrio vulnificus interaction in the gills: Role of the RtxA13 toxin.</title>
        <authorList>
            <person name="Callol A."/>
            <person name="Pajuelo D."/>
            <person name="Ebbesson L."/>
            <person name="Teles M."/>
            <person name="MacKenzie S."/>
            <person name="Amaro C."/>
        </authorList>
    </citation>
    <scope>NUCLEOTIDE SEQUENCE</scope>
</reference>
<keyword evidence="1" id="KW-0472">Membrane</keyword>
<proteinExistence type="predicted"/>
<keyword evidence="1" id="KW-1133">Transmembrane helix</keyword>
<accession>A0A0E9WW53</accession>
<sequence>MPVITSCDRVVQLVTGVIIYLFFLIYSFLVITGGMSC</sequence>
<evidence type="ECO:0000256" key="1">
    <source>
        <dbReference type="SAM" id="Phobius"/>
    </source>
</evidence>